<name>Q5HKP5_STAEQ</name>
<evidence type="ECO:0000313" key="1">
    <source>
        <dbReference type="EMBL" id="AAW53187.1"/>
    </source>
</evidence>
<dbReference type="EMBL" id="CP000029">
    <property type="protein sequence ID" value="AAW53187.1"/>
    <property type="molecule type" value="Genomic_DNA"/>
</dbReference>
<evidence type="ECO:0000313" key="2">
    <source>
        <dbReference type="Proteomes" id="UP000000531"/>
    </source>
</evidence>
<dbReference type="AlphaFoldDB" id="Q5HKP5"/>
<reference evidence="1 2" key="1">
    <citation type="journal article" date="2005" name="J. Bacteriol.">
        <title>Insights on evolution of virulence and resistance from the complete genome analysis of an early methicillin-resistant Staphylococcus aureus strain and a biofilm-producing methicillin-resistant Staphylococcus epidermidis strain.</title>
        <authorList>
            <person name="Gill S.R."/>
            <person name="Fouts D.E."/>
            <person name="Archer G.L."/>
            <person name="Mongodin E.F."/>
            <person name="Deboy R.T."/>
            <person name="Ravel J."/>
            <person name="Paulsen I.T."/>
            <person name="Kolonay J.F."/>
            <person name="Brinkac L."/>
            <person name="Beanan M."/>
            <person name="Dodson R.J."/>
            <person name="Daugherty S.C."/>
            <person name="Madupu R."/>
            <person name="Angiuoli S.V."/>
            <person name="Durkin A.S."/>
            <person name="Haft D.H."/>
            <person name="Vamathevan J."/>
            <person name="Khouri H."/>
            <person name="Utterback T."/>
            <person name="Lee C."/>
            <person name="Dimitrov G."/>
            <person name="Jiang L."/>
            <person name="Qin H."/>
            <person name="Weidman J."/>
            <person name="Tran K."/>
            <person name="Kang K."/>
            <person name="Hance I.R."/>
            <person name="Nelson K.E."/>
            <person name="Fraser C.M."/>
        </authorList>
    </citation>
    <scope>NUCLEOTIDE SEQUENCE [LARGE SCALE GENOMIC DNA]</scope>
    <source>
        <strain evidence="2">ATCC 35984 / RP62A</strain>
    </source>
</reference>
<dbReference type="Proteomes" id="UP000000531">
    <property type="component" value="Chromosome"/>
</dbReference>
<dbReference type="STRING" id="176279.SERP2298"/>
<proteinExistence type="predicted"/>
<accession>Q5HKP5</accession>
<protein>
    <submittedName>
        <fullName evidence="1">Uncharacterized protein</fullName>
    </submittedName>
</protein>
<dbReference type="KEGG" id="ser:SERP2298"/>
<dbReference type="HOGENOM" id="CLU_3189268_0_0_9"/>
<organism evidence="1 2">
    <name type="scientific">Staphylococcus epidermidis (strain ATCC 35984 / DSM 28319 / BCRC 17069 / CCUG 31568 / BM 3577 / RP62A)</name>
    <dbReference type="NCBI Taxonomy" id="176279"/>
    <lineage>
        <taxon>Bacteria</taxon>
        <taxon>Bacillati</taxon>
        <taxon>Bacillota</taxon>
        <taxon>Bacilli</taxon>
        <taxon>Bacillales</taxon>
        <taxon>Staphylococcaceae</taxon>
        <taxon>Staphylococcus</taxon>
    </lineage>
</organism>
<sequence length="46" mass="5629">MLDENINNHTWYKSENFTKNGFDCFHNYLLPTKGKRFHNRSKKLKL</sequence>
<keyword evidence="2" id="KW-1185">Reference proteome</keyword>
<gene>
    <name evidence="1" type="ordered locus">SERP2298</name>
</gene>